<dbReference type="RefSeq" id="WP_004795145.1">
    <property type="nucleotide sequence ID" value="NZ_LR215010.1"/>
</dbReference>
<accession>A0A449ART6</accession>
<dbReference type="EMBL" id="LR215010">
    <property type="protein sequence ID" value="VEU69200.1"/>
    <property type="molecule type" value="Genomic_DNA"/>
</dbReference>
<proteinExistence type="predicted"/>
<dbReference type="AlphaFoldDB" id="A0A449ART6"/>
<evidence type="ECO:0000313" key="2">
    <source>
        <dbReference type="Proteomes" id="UP000290495"/>
    </source>
</evidence>
<name>A0A449ART6_9BACT</name>
<reference evidence="1 2" key="1">
    <citation type="submission" date="2019-01" db="EMBL/GenBank/DDBJ databases">
        <authorList>
            <consortium name="Pathogen Informatics"/>
        </authorList>
    </citation>
    <scope>NUCLEOTIDE SEQUENCE [LARGE SCALE GENOMIC DNA]</scope>
    <source>
        <strain evidence="1 2">NCTC10146</strain>
    </source>
</reference>
<organism evidence="1 2">
    <name type="scientific">Mycoplasmopsis canis</name>
    <dbReference type="NCBI Taxonomy" id="29555"/>
    <lineage>
        <taxon>Bacteria</taxon>
        <taxon>Bacillati</taxon>
        <taxon>Mycoplasmatota</taxon>
        <taxon>Mycoplasmoidales</taxon>
        <taxon>Metamycoplasmataceae</taxon>
        <taxon>Mycoplasmopsis</taxon>
    </lineage>
</organism>
<evidence type="ECO:0000313" key="1">
    <source>
        <dbReference type="EMBL" id="VEU69200.1"/>
    </source>
</evidence>
<dbReference type="Proteomes" id="UP000290495">
    <property type="component" value="Chromosome"/>
</dbReference>
<gene>
    <name evidence="1" type="ORF">NCTC10146_00688</name>
</gene>
<dbReference type="PROSITE" id="PS51257">
    <property type="entry name" value="PROKAR_LIPOPROTEIN"/>
    <property type="match status" value="1"/>
</dbReference>
<evidence type="ECO:0008006" key="3">
    <source>
        <dbReference type="Google" id="ProtNLM"/>
    </source>
</evidence>
<protein>
    <recommendedName>
        <fullName evidence="3">Lipoprotein</fullName>
    </recommendedName>
</protein>
<sequence>MKIKKLVFLIIPSITSLPLVISCNNVDEKEYNKVTFEYLLQKNNEENGVVQNSTFILDLATTKNEKFLENENIVLNDEKDFEKNIVENFLSKSKLKSIPKKDIYEEFERRFLSSKKISDVLKENNIYVYEESGKNNYHFIQTKNKKLYWKVNVDDIYGYQNLINKEDFSKYFIVFIRPKNYIVKSPSKLINGVQEAKEIYDELKSNFKKDISILDNDTKFVSPIYQINRNSTYLHEKSEFAWNILEDNYRTITNTDEYNSIFKNWFSKIKEKDASLDEKAEILKAKDDFRNKFLNNISVEEILNYYNIFIYEGSKHKYNGDFKNYLYEGLENNEIISMEQTSWTRLDSIVIYNNENNQISITENEGLPTINIITSSSDNDYFKNQKWFEVVLVPKTKKILFNPDLSKSEKIWNLAILQRKKS</sequence>